<dbReference type="PROSITE" id="PS51903">
    <property type="entry name" value="CLP_R"/>
    <property type="match status" value="1"/>
</dbReference>
<proteinExistence type="inferred from homology"/>
<dbReference type="Pfam" id="PF17871">
    <property type="entry name" value="AAA_lid_9"/>
    <property type="match status" value="1"/>
</dbReference>
<dbReference type="SUPFAM" id="SSF52540">
    <property type="entry name" value="P-loop containing nucleoside triphosphate hydrolases"/>
    <property type="match status" value="2"/>
</dbReference>
<keyword evidence="4 10" id="KW-0067">ATP-binding</keyword>
<feature type="region of interest" description="Disordered" evidence="12">
    <location>
        <begin position="814"/>
        <end position="837"/>
    </location>
</feature>
<dbReference type="InterPro" id="IPR041546">
    <property type="entry name" value="ClpA/ClpB_AAA_lid"/>
</dbReference>
<dbReference type="GO" id="GO:0005524">
    <property type="term" value="F:ATP binding"/>
    <property type="evidence" value="ECO:0007669"/>
    <property type="project" value="UniProtKB-KW"/>
</dbReference>
<feature type="domain" description="UVR" evidence="13">
    <location>
        <begin position="439"/>
        <end position="474"/>
    </location>
</feature>
<dbReference type="Gene3D" id="1.10.1780.10">
    <property type="entry name" value="Clp, N-terminal domain"/>
    <property type="match status" value="1"/>
</dbReference>
<dbReference type="InterPro" id="IPR019489">
    <property type="entry name" value="Clp_ATPase_C"/>
</dbReference>
<evidence type="ECO:0000256" key="12">
    <source>
        <dbReference type="SAM" id="MobiDB-lite"/>
    </source>
</evidence>
<gene>
    <name evidence="15" type="ORF">GB882_00305</name>
</gene>
<dbReference type="SMART" id="SM00382">
    <property type="entry name" value="AAA"/>
    <property type="match status" value="2"/>
</dbReference>
<accession>A0A7J9UR46</accession>
<evidence type="ECO:0000313" key="16">
    <source>
        <dbReference type="Proteomes" id="UP000429644"/>
    </source>
</evidence>
<organism evidence="15 16">
    <name type="scientific">Georgenia ruanii</name>
    <dbReference type="NCBI Taxonomy" id="348442"/>
    <lineage>
        <taxon>Bacteria</taxon>
        <taxon>Bacillati</taxon>
        <taxon>Actinomycetota</taxon>
        <taxon>Actinomycetes</taxon>
        <taxon>Micrococcales</taxon>
        <taxon>Bogoriellaceae</taxon>
        <taxon>Georgenia</taxon>
    </lineage>
</organism>
<evidence type="ECO:0000256" key="4">
    <source>
        <dbReference type="ARBA" id="ARBA00022840"/>
    </source>
</evidence>
<dbReference type="InterPro" id="IPR001270">
    <property type="entry name" value="ClpA/B"/>
</dbReference>
<dbReference type="Pfam" id="PF10431">
    <property type="entry name" value="ClpB_D2-small"/>
    <property type="match status" value="1"/>
</dbReference>
<dbReference type="EMBL" id="WHPD01000064">
    <property type="protein sequence ID" value="MPV87091.1"/>
    <property type="molecule type" value="Genomic_DNA"/>
</dbReference>
<evidence type="ECO:0000256" key="1">
    <source>
        <dbReference type="ARBA" id="ARBA00008675"/>
    </source>
</evidence>
<dbReference type="Gene3D" id="1.10.8.60">
    <property type="match status" value="2"/>
</dbReference>
<dbReference type="PROSITE" id="PS00871">
    <property type="entry name" value="CLPAB_2"/>
    <property type="match status" value="1"/>
</dbReference>
<dbReference type="Gene3D" id="3.40.50.300">
    <property type="entry name" value="P-loop containing nucleotide triphosphate hydrolases"/>
    <property type="match status" value="2"/>
</dbReference>
<dbReference type="Gene3D" id="4.10.860.10">
    <property type="entry name" value="UVR domain"/>
    <property type="match status" value="1"/>
</dbReference>
<evidence type="ECO:0000256" key="3">
    <source>
        <dbReference type="ARBA" id="ARBA00022741"/>
    </source>
</evidence>
<name>A0A7J9UR46_9MICO</name>
<dbReference type="InterPro" id="IPR028299">
    <property type="entry name" value="ClpA/B_CS2"/>
</dbReference>
<dbReference type="FunFam" id="3.40.50.300:FF:000025">
    <property type="entry name" value="ATP-dependent Clp protease subunit"/>
    <property type="match status" value="1"/>
</dbReference>
<dbReference type="AlphaFoldDB" id="A0A7J9UR46"/>
<keyword evidence="16" id="KW-1185">Reference proteome</keyword>
<dbReference type="Pfam" id="PF07724">
    <property type="entry name" value="AAA_2"/>
    <property type="match status" value="1"/>
</dbReference>
<dbReference type="InterPro" id="IPR018368">
    <property type="entry name" value="ClpA/B_CS1"/>
</dbReference>
<dbReference type="PANTHER" id="PTHR11638:SF18">
    <property type="entry name" value="HEAT SHOCK PROTEIN 104"/>
    <property type="match status" value="1"/>
</dbReference>
<dbReference type="InterPro" id="IPR027417">
    <property type="entry name" value="P-loop_NTPase"/>
</dbReference>
<keyword evidence="7 10" id="KW-0143">Chaperone</keyword>
<dbReference type="PROSITE" id="PS50151">
    <property type="entry name" value="UVR"/>
    <property type="match status" value="1"/>
</dbReference>
<dbReference type="OrthoDB" id="9803641at2"/>
<evidence type="ECO:0000259" key="14">
    <source>
        <dbReference type="PROSITE" id="PS51903"/>
    </source>
</evidence>
<dbReference type="InterPro" id="IPR004176">
    <property type="entry name" value="Clp_R_N"/>
</dbReference>
<dbReference type="CDD" id="cd19499">
    <property type="entry name" value="RecA-like_ClpB_Hsp104-like"/>
    <property type="match status" value="1"/>
</dbReference>
<dbReference type="InterPro" id="IPR001943">
    <property type="entry name" value="UVR_dom"/>
</dbReference>
<evidence type="ECO:0000313" key="15">
    <source>
        <dbReference type="EMBL" id="MPV87091.1"/>
    </source>
</evidence>
<keyword evidence="2 9" id="KW-0677">Repeat</keyword>
<keyword evidence="5" id="KW-0346">Stress response</keyword>
<evidence type="ECO:0000256" key="8">
    <source>
        <dbReference type="ARBA" id="ARBA00026057"/>
    </source>
</evidence>
<dbReference type="InterPro" id="IPR003959">
    <property type="entry name" value="ATPase_AAA_core"/>
</dbReference>
<dbReference type="GO" id="GO:0016887">
    <property type="term" value="F:ATP hydrolysis activity"/>
    <property type="evidence" value="ECO:0007669"/>
    <property type="project" value="InterPro"/>
</dbReference>
<dbReference type="Pfam" id="PF00004">
    <property type="entry name" value="AAA"/>
    <property type="match status" value="1"/>
</dbReference>
<feature type="region of interest" description="Disordered" evidence="12">
    <location>
        <begin position="163"/>
        <end position="185"/>
    </location>
</feature>
<keyword evidence="3 10" id="KW-0547">Nucleotide-binding</keyword>
<dbReference type="InterPro" id="IPR003593">
    <property type="entry name" value="AAA+_ATPase"/>
</dbReference>
<evidence type="ECO:0000256" key="6">
    <source>
        <dbReference type="ARBA" id="ARBA00023054"/>
    </source>
</evidence>
<comment type="similarity">
    <text evidence="1 10">Belongs to the ClpA/ClpB family.</text>
</comment>
<protein>
    <submittedName>
        <fullName evidence="15">AAA domain-containing protein</fullName>
    </submittedName>
</protein>
<evidence type="ECO:0000256" key="7">
    <source>
        <dbReference type="ARBA" id="ARBA00023186"/>
    </source>
</evidence>
<dbReference type="SMART" id="SM01086">
    <property type="entry name" value="ClpB_D2-small"/>
    <property type="match status" value="1"/>
</dbReference>
<dbReference type="RefSeq" id="WP_152229651.1">
    <property type="nucleotide sequence ID" value="NZ_BAAAOT010000001.1"/>
</dbReference>
<reference evidence="15 16" key="1">
    <citation type="submission" date="2019-10" db="EMBL/GenBank/DDBJ databases">
        <title>Georgenia wutianyii sp. nov. and Georgenia yuyongxinii sp. nov. isolated from plateau pika (Ochotona curzoniae) in the Qinghai-Tibet plateau of China.</title>
        <authorList>
            <person name="Tian Z."/>
        </authorList>
    </citation>
    <scope>NUCLEOTIDE SEQUENCE [LARGE SCALE GENOMIC DNA]</scope>
    <source>
        <strain evidence="15 16">JCM 15130</strain>
    </source>
</reference>
<dbReference type="CDD" id="cd00009">
    <property type="entry name" value="AAA"/>
    <property type="match status" value="1"/>
</dbReference>
<dbReference type="PRINTS" id="PR00300">
    <property type="entry name" value="CLPPROTEASEA"/>
</dbReference>
<feature type="coiled-coil region" evidence="11">
    <location>
        <begin position="435"/>
        <end position="481"/>
    </location>
</feature>
<dbReference type="InterPro" id="IPR036628">
    <property type="entry name" value="Clp_N_dom_sf"/>
</dbReference>
<dbReference type="InterPro" id="IPR050130">
    <property type="entry name" value="ClpA_ClpB"/>
</dbReference>
<evidence type="ECO:0000256" key="9">
    <source>
        <dbReference type="PROSITE-ProRule" id="PRU01251"/>
    </source>
</evidence>
<comment type="subunit">
    <text evidence="8">Homohexamer. The oligomerization is ATP-dependent.</text>
</comment>
<dbReference type="PANTHER" id="PTHR11638">
    <property type="entry name" value="ATP-DEPENDENT CLP PROTEASE"/>
    <property type="match status" value="1"/>
</dbReference>
<feature type="domain" description="Clp R" evidence="14">
    <location>
        <begin position="35"/>
        <end position="176"/>
    </location>
</feature>
<evidence type="ECO:0000256" key="5">
    <source>
        <dbReference type="ARBA" id="ARBA00023016"/>
    </source>
</evidence>
<dbReference type="GO" id="GO:0034605">
    <property type="term" value="P:cellular response to heat"/>
    <property type="evidence" value="ECO:0007669"/>
    <property type="project" value="TreeGrafter"/>
</dbReference>
<dbReference type="SUPFAM" id="SSF81923">
    <property type="entry name" value="Double Clp-N motif"/>
    <property type="match status" value="1"/>
</dbReference>
<dbReference type="PROSITE" id="PS00870">
    <property type="entry name" value="CLPAB_1"/>
    <property type="match status" value="1"/>
</dbReference>
<evidence type="ECO:0000256" key="10">
    <source>
        <dbReference type="RuleBase" id="RU004432"/>
    </source>
</evidence>
<dbReference type="Proteomes" id="UP000429644">
    <property type="component" value="Unassembled WGS sequence"/>
</dbReference>
<keyword evidence="6 11" id="KW-0175">Coiled coil</keyword>
<dbReference type="FunFam" id="3.40.50.300:FF:000010">
    <property type="entry name" value="Chaperone clpB 1, putative"/>
    <property type="match status" value="1"/>
</dbReference>
<sequence>MTEGWLHSRDPFDEIFNRFFGPGTLARPPVQRVDLGRLLTDDAKALVGAAHDAAREWGNAQVTPEHLLYAATLNDPTRGIISELKLDPEEVAAQMRQVATTNAGAATGPLTLSPAAKLALRAAQQQAHESGASYVGPEHLLLGIASNPETPAAQALSGVHVGDAAHAGPQRGPAGQQPSATPTLDQYGRDLTAEARAGNVDPVVGRADEIEQTIEILSRRRKNNPVLIGDPGVGKTAIVEGLAQRIVNGDVPSTLADRRVIALDVGSLVAGSKYRGEFEERLTKVLDEVRAHPNELILFIDELHTIVGAGAAEGSMDAGNLLKPALARGDLHCVGATTVDEYRRYIEKDAALERRFQPVMVSEPTVGDTIEILRGLVDAYEAHHQVHYSDEALVAAAELSDRYITDRFMPDKAIDLVDQAGARVRLRAKTPDPDTRSTEEELARLRREKDSAVSAEDYERANELKEQIDRLEERLGDVATAATPEVTVDDVAEVVSRKTGIPVTELTTEERQRLMGLEDALHARVIGQDEAVTAVAEAVRRARAGLSDPNRPIGSFLFLGPTGVGKTELAKALADAVFGDEDRMIRFDMSEFQEKHTVSRLVGAPPGYVGYEEAGQLTDRVRRQPYSVILFDEVEKAHPDVFNVLLQLLDDGRVTDAQGRTVDFKNTIVILTSNIGSDLILGAADTDLEALIPRLMERLRSHFRPEFLNRIDETVVFHRLDQAQLHQIVGLILEGTRRQLRAQDVELDITDAAVDHLAEEGFQPEFGARPLRRTVQRELDNRLAGLLLSGALAPGDTVRVDADANGLVVERASARGEEGAMPVETAEEVPVDPSGGA</sequence>
<comment type="caution">
    <text evidence="15">The sequence shown here is derived from an EMBL/GenBank/DDBJ whole genome shotgun (WGS) entry which is preliminary data.</text>
</comment>
<evidence type="ECO:0000256" key="11">
    <source>
        <dbReference type="SAM" id="Coils"/>
    </source>
</evidence>
<evidence type="ECO:0000256" key="2">
    <source>
        <dbReference type="ARBA" id="ARBA00022737"/>
    </source>
</evidence>
<dbReference type="Pfam" id="PF02861">
    <property type="entry name" value="Clp_N"/>
    <property type="match status" value="1"/>
</dbReference>
<evidence type="ECO:0000259" key="13">
    <source>
        <dbReference type="PROSITE" id="PS50151"/>
    </source>
</evidence>
<dbReference type="GO" id="GO:0005737">
    <property type="term" value="C:cytoplasm"/>
    <property type="evidence" value="ECO:0007669"/>
    <property type="project" value="TreeGrafter"/>
</dbReference>